<feature type="region of interest" description="Disordered" evidence="1">
    <location>
        <begin position="18"/>
        <end position="123"/>
    </location>
</feature>
<protein>
    <submittedName>
        <fullName evidence="2">Uncharacterized protein</fullName>
    </submittedName>
</protein>
<evidence type="ECO:0000313" key="3">
    <source>
        <dbReference type="Proteomes" id="UP001168821"/>
    </source>
</evidence>
<sequence length="123" mass="14345">MWSSLSLRIVSVETKSHLRHDASRERRNRRGSRMRGNASNSIPFRRNAKRKMYFRRKNRGKHQSHGSTRQMSSVSHQLDFAHAKASRDFDTPGITVRKSRKHPATSRKMFGTSAEDNEPFKHI</sequence>
<keyword evidence="3" id="KW-1185">Reference proteome</keyword>
<comment type="caution">
    <text evidence="2">The sequence shown here is derived from an EMBL/GenBank/DDBJ whole genome shotgun (WGS) entry which is preliminary data.</text>
</comment>
<dbReference type="Proteomes" id="UP001168821">
    <property type="component" value="Unassembled WGS sequence"/>
</dbReference>
<evidence type="ECO:0000256" key="1">
    <source>
        <dbReference type="SAM" id="MobiDB-lite"/>
    </source>
</evidence>
<feature type="compositionally biased region" description="Basic residues" evidence="1">
    <location>
        <begin position="46"/>
        <end position="64"/>
    </location>
</feature>
<organism evidence="2 3">
    <name type="scientific">Zophobas morio</name>
    <dbReference type="NCBI Taxonomy" id="2755281"/>
    <lineage>
        <taxon>Eukaryota</taxon>
        <taxon>Metazoa</taxon>
        <taxon>Ecdysozoa</taxon>
        <taxon>Arthropoda</taxon>
        <taxon>Hexapoda</taxon>
        <taxon>Insecta</taxon>
        <taxon>Pterygota</taxon>
        <taxon>Neoptera</taxon>
        <taxon>Endopterygota</taxon>
        <taxon>Coleoptera</taxon>
        <taxon>Polyphaga</taxon>
        <taxon>Cucujiformia</taxon>
        <taxon>Tenebrionidae</taxon>
        <taxon>Zophobas</taxon>
    </lineage>
</organism>
<reference evidence="2" key="1">
    <citation type="journal article" date="2023" name="G3 (Bethesda)">
        <title>Whole genome assemblies of Zophobas morio and Tenebrio molitor.</title>
        <authorList>
            <person name="Kaur S."/>
            <person name="Stinson S.A."/>
            <person name="diCenzo G.C."/>
        </authorList>
    </citation>
    <scope>NUCLEOTIDE SEQUENCE</scope>
    <source>
        <strain evidence="2">QUZm001</strain>
    </source>
</reference>
<gene>
    <name evidence="2" type="ORF">Zmor_019449</name>
</gene>
<dbReference type="EMBL" id="JALNTZ010000006">
    <property type="protein sequence ID" value="KAJ3647578.1"/>
    <property type="molecule type" value="Genomic_DNA"/>
</dbReference>
<feature type="compositionally biased region" description="Basic and acidic residues" evidence="1">
    <location>
        <begin position="79"/>
        <end position="90"/>
    </location>
</feature>
<feature type="compositionally biased region" description="Polar residues" evidence="1">
    <location>
        <begin position="65"/>
        <end position="76"/>
    </location>
</feature>
<evidence type="ECO:0000313" key="2">
    <source>
        <dbReference type="EMBL" id="KAJ3647578.1"/>
    </source>
</evidence>
<name>A0AA38HZM9_9CUCU</name>
<dbReference type="AlphaFoldDB" id="A0AA38HZM9"/>
<proteinExistence type="predicted"/>
<accession>A0AA38HZM9</accession>